<dbReference type="KEGG" id="glj:GKIL_4265"/>
<dbReference type="PROSITE" id="PS51257">
    <property type="entry name" value="PROKAR_LIPOPROTEIN"/>
    <property type="match status" value="1"/>
</dbReference>
<gene>
    <name evidence="2" type="ORF">GKIL_4265</name>
</gene>
<feature type="transmembrane region" description="Helical" evidence="1">
    <location>
        <begin position="214"/>
        <end position="237"/>
    </location>
</feature>
<accession>U5QNL0</accession>
<dbReference type="HOGENOM" id="CLU_088265_0_0_3"/>
<dbReference type="STRING" id="1183438.GKIL_4265"/>
<dbReference type="EMBL" id="CP003587">
    <property type="protein sequence ID" value="AGY60511.1"/>
    <property type="molecule type" value="Genomic_DNA"/>
</dbReference>
<keyword evidence="3" id="KW-1185">Reference proteome</keyword>
<dbReference type="eggNOG" id="ENOG502ZBK0">
    <property type="taxonomic scope" value="Bacteria"/>
</dbReference>
<keyword evidence="1" id="KW-1133">Transmembrane helix</keyword>
<sequence>MSSMKFQALLVSALCAFLVSGCVSYRLGVAFDWWGGGSVEQLLTIDSTLLQAGGTQAEQLIAGLRRRTAELGGTSERSGDQLRLTIPFTSGDDLEQKLNRFLGQPLQTKSPSVALPAPTTSALKQTPTAPATGPLRLVARDYWLWSDYQISADLDLRSPFGAVRTVNLVPGLLQIEFVLSTPLPALRSNSQQQQGQTLIWQIQPGEVNHLEASFVVPNLALIGLLVLVAALVLFTLLRRRQLTWQRK</sequence>
<evidence type="ECO:0000256" key="1">
    <source>
        <dbReference type="SAM" id="Phobius"/>
    </source>
</evidence>
<evidence type="ECO:0000313" key="3">
    <source>
        <dbReference type="Proteomes" id="UP000017396"/>
    </source>
</evidence>
<reference evidence="2 3" key="1">
    <citation type="journal article" date="2013" name="PLoS ONE">
        <title>Cultivation and Complete Genome Sequencing of Gloeobacter kilaueensis sp. nov., from a Lava Cave in Kilauea Caldera, Hawai'i.</title>
        <authorList>
            <person name="Saw J.H."/>
            <person name="Schatz M."/>
            <person name="Brown M.V."/>
            <person name="Kunkel D.D."/>
            <person name="Foster J.S."/>
            <person name="Shick H."/>
            <person name="Christensen S."/>
            <person name="Hou S."/>
            <person name="Wan X."/>
            <person name="Donachie S.P."/>
        </authorList>
    </citation>
    <scope>NUCLEOTIDE SEQUENCE [LARGE SCALE GENOMIC DNA]</scope>
    <source>
        <strain evidence="3">JS</strain>
    </source>
</reference>
<evidence type="ECO:0000313" key="2">
    <source>
        <dbReference type="EMBL" id="AGY60511.1"/>
    </source>
</evidence>
<evidence type="ECO:0008006" key="4">
    <source>
        <dbReference type="Google" id="ProtNLM"/>
    </source>
</evidence>
<organism evidence="2 3">
    <name type="scientific">Gloeobacter kilaueensis (strain ATCC BAA-2537 / CCAP 1431/1 / ULC 316 / JS1)</name>
    <dbReference type="NCBI Taxonomy" id="1183438"/>
    <lineage>
        <taxon>Bacteria</taxon>
        <taxon>Bacillati</taxon>
        <taxon>Cyanobacteriota</taxon>
        <taxon>Cyanophyceae</taxon>
        <taxon>Gloeobacterales</taxon>
        <taxon>Gloeobacteraceae</taxon>
        <taxon>Gloeobacter</taxon>
    </lineage>
</organism>
<protein>
    <recommendedName>
        <fullName evidence="4">DUF3153 domain-containing protein</fullName>
    </recommendedName>
</protein>
<proteinExistence type="predicted"/>
<dbReference type="Pfam" id="PF11353">
    <property type="entry name" value="DUF3153"/>
    <property type="match status" value="1"/>
</dbReference>
<dbReference type="InterPro" id="IPR021499">
    <property type="entry name" value="DUF3153"/>
</dbReference>
<dbReference type="Proteomes" id="UP000017396">
    <property type="component" value="Chromosome"/>
</dbReference>
<dbReference type="AlphaFoldDB" id="U5QNL0"/>
<dbReference type="RefSeq" id="WP_023175871.1">
    <property type="nucleotide sequence ID" value="NC_022600.1"/>
</dbReference>
<keyword evidence="1" id="KW-0472">Membrane</keyword>
<name>U5QNL0_GLOK1</name>
<keyword evidence="1" id="KW-0812">Transmembrane</keyword>